<keyword evidence="1" id="KW-0732">Signal</keyword>
<name>A0A367GJX7_9SPHI</name>
<evidence type="ECO:0008006" key="4">
    <source>
        <dbReference type="Google" id="ProtNLM"/>
    </source>
</evidence>
<comment type="caution">
    <text evidence="2">The sequence shown here is derived from an EMBL/GenBank/DDBJ whole genome shotgun (WGS) entry which is preliminary data.</text>
</comment>
<gene>
    <name evidence="2" type="ORF">DJ568_16150</name>
</gene>
<evidence type="ECO:0000313" key="3">
    <source>
        <dbReference type="Proteomes" id="UP000253209"/>
    </source>
</evidence>
<reference evidence="2 3" key="1">
    <citation type="submission" date="2018-05" db="EMBL/GenBank/DDBJ databases">
        <title>Mucilaginibacter hurinus sp. nov., isolated from briquette warehouse soil.</title>
        <authorList>
            <person name="Choi L."/>
        </authorList>
    </citation>
    <scope>NUCLEOTIDE SEQUENCE [LARGE SCALE GENOMIC DNA]</scope>
    <source>
        <strain evidence="2 3">ZR32</strain>
    </source>
</reference>
<feature type="signal peptide" evidence="1">
    <location>
        <begin position="1"/>
        <end position="31"/>
    </location>
</feature>
<dbReference type="EMBL" id="QGDC01000010">
    <property type="protein sequence ID" value="RCH53769.1"/>
    <property type="molecule type" value="Genomic_DNA"/>
</dbReference>
<dbReference type="AlphaFoldDB" id="A0A367GJX7"/>
<dbReference type="RefSeq" id="WP_114006339.1">
    <property type="nucleotide sequence ID" value="NZ_QGDC01000010.1"/>
</dbReference>
<dbReference type="Proteomes" id="UP000253209">
    <property type="component" value="Unassembled WGS sequence"/>
</dbReference>
<keyword evidence="3" id="KW-1185">Reference proteome</keyword>
<proteinExistence type="predicted"/>
<protein>
    <recommendedName>
        <fullName evidence="4">Outer membrane protein beta-barrel domain-containing protein</fullName>
    </recommendedName>
</protein>
<evidence type="ECO:0000313" key="2">
    <source>
        <dbReference type="EMBL" id="RCH53769.1"/>
    </source>
</evidence>
<accession>A0A367GJX7</accession>
<feature type="chain" id="PRO_5016942188" description="Outer membrane protein beta-barrel domain-containing protein" evidence="1">
    <location>
        <begin position="32"/>
        <end position="237"/>
    </location>
</feature>
<organism evidence="2 3">
    <name type="scientific">Mucilaginibacter hurinus</name>
    <dbReference type="NCBI Taxonomy" id="2201324"/>
    <lineage>
        <taxon>Bacteria</taxon>
        <taxon>Pseudomonadati</taxon>
        <taxon>Bacteroidota</taxon>
        <taxon>Sphingobacteriia</taxon>
        <taxon>Sphingobacteriales</taxon>
        <taxon>Sphingobacteriaceae</taxon>
        <taxon>Mucilaginibacter</taxon>
    </lineage>
</organism>
<sequence length="237" mass="25660">MIGRLYFNSGYHTKCITAVVSICLFTLTANAQSRGFSASVSGGFSKAKSSNGGSLFTEADKGYYVQASGMFPLGKRWGGVVNIQHNVLSANSKGMAERLLHTDPNAVALTVETGAFNITNAGAGIYYDWNFGNSFFVRLSPLIGYSQLQTPEITVIADTEPHTTYTYKAGGSGAFYYALHVRPSLMINKRFAVLIDAGYQYAGYKLSGIMGKQVLDDKVNYGTFNAGLGFQYRFGSK</sequence>
<evidence type="ECO:0000256" key="1">
    <source>
        <dbReference type="SAM" id="SignalP"/>
    </source>
</evidence>